<organism evidence="9 10">
    <name type="scientific">Heliornis fulica</name>
    <name type="common">sungrebe</name>
    <dbReference type="NCBI Taxonomy" id="54369"/>
    <lineage>
        <taxon>Eukaryota</taxon>
        <taxon>Metazoa</taxon>
        <taxon>Chordata</taxon>
        <taxon>Craniata</taxon>
        <taxon>Vertebrata</taxon>
        <taxon>Euteleostomi</taxon>
        <taxon>Archelosauria</taxon>
        <taxon>Archosauria</taxon>
        <taxon>Dinosauria</taxon>
        <taxon>Saurischia</taxon>
        <taxon>Theropoda</taxon>
        <taxon>Coelurosauria</taxon>
        <taxon>Aves</taxon>
        <taxon>Neognathae</taxon>
        <taxon>Neoaves</taxon>
        <taxon>Gruiformes</taxon>
        <taxon>Heliornithidae</taxon>
        <taxon>Heliornis</taxon>
    </lineage>
</organism>
<reference evidence="9 10" key="1">
    <citation type="submission" date="2019-09" db="EMBL/GenBank/DDBJ databases">
        <title>Bird 10,000 Genomes (B10K) Project - Family phase.</title>
        <authorList>
            <person name="Zhang G."/>
        </authorList>
    </citation>
    <scope>NUCLEOTIDE SEQUENCE [LARGE SCALE GENOMIC DNA]</scope>
    <source>
        <strain evidence="9">B10K-DU-001-55</strain>
        <tissue evidence="9">Muscle</tissue>
    </source>
</reference>
<dbReference type="Pfam" id="PF13927">
    <property type="entry name" value="Ig_3"/>
    <property type="match status" value="2"/>
</dbReference>
<name>A0A7L2AJS7_9GRUI</name>
<keyword evidence="2 7" id="KW-0472">Membrane</keyword>
<dbReference type="PANTHER" id="PTHR11640:SF14">
    <property type="entry name" value="KIN OF IRRE-LIKE PROTEIN 1"/>
    <property type="match status" value="1"/>
</dbReference>
<evidence type="ECO:0000256" key="3">
    <source>
        <dbReference type="ARBA" id="ARBA00023157"/>
    </source>
</evidence>
<keyword evidence="10" id="KW-1185">Reference proteome</keyword>
<dbReference type="EMBL" id="VXBZ01002257">
    <property type="protein sequence ID" value="NXP45690.1"/>
    <property type="molecule type" value="Genomic_DNA"/>
</dbReference>
<comment type="caution">
    <text evidence="9">The sequence shown here is derived from an EMBL/GenBank/DDBJ whole genome shotgun (WGS) entry which is preliminary data.</text>
</comment>
<feature type="non-terminal residue" evidence="9">
    <location>
        <position position="1"/>
    </location>
</feature>
<feature type="non-terminal residue" evidence="9">
    <location>
        <position position="526"/>
    </location>
</feature>
<dbReference type="SUPFAM" id="SSF48726">
    <property type="entry name" value="Immunoglobulin"/>
    <property type="match status" value="4"/>
</dbReference>
<dbReference type="GO" id="GO:0005886">
    <property type="term" value="C:plasma membrane"/>
    <property type="evidence" value="ECO:0007669"/>
    <property type="project" value="TreeGrafter"/>
</dbReference>
<dbReference type="GO" id="GO:0098609">
    <property type="term" value="P:cell-cell adhesion"/>
    <property type="evidence" value="ECO:0007669"/>
    <property type="project" value="TreeGrafter"/>
</dbReference>
<dbReference type="InterPro" id="IPR013162">
    <property type="entry name" value="CD80_C2-set"/>
</dbReference>
<keyword evidence="5" id="KW-0393">Immunoglobulin domain</keyword>
<proteinExistence type="predicted"/>
<evidence type="ECO:0000256" key="2">
    <source>
        <dbReference type="ARBA" id="ARBA00023136"/>
    </source>
</evidence>
<dbReference type="FunFam" id="2.60.40.10:FF:000232">
    <property type="entry name" value="Kirre like nephrin family adhesion molecule 1"/>
    <property type="match status" value="1"/>
</dbReference>
<dbReference type="PANTHER" id="PTHR11640">
    <property type="entry name" value="NEPHRIN"/>
    <property type="match status" value="1"/>
</dbReference>
<gene>
    <name evidence="9" type="primary">Kirrel1</name>
    <name evidence="9" type="ORF">HELFUL_R07051</name>
</gene>
<dbReference type="InterPro" id="IPR007110">
    <property type="entry name" value="Ig-like_dom"/>
</dbReference>
<dbReference type="Gene3D" id="2.60.40.10">
    <property type="entry name" value="Immunoglobulins"/>
    <property type="match status" value="5"/>
</dbReference>
<evidence type="ECO:0000256" key="5">
    <source>
        <dbReference type="ARBA" id="ARBA00023319"/>
    </source>
</evidence>
<evidence type="ECO:0000313" key="9">
    <source>
        <dbReference type="EMBL" id="NXP45690.1"/>
    </source>
</evidence>
<dbReference type="InterPro" id="IPR051275">
    <property type="entry name" value="Cell_adhesion_signaling"/>
</dbReference>
<dbReference type="AlphaFoldDB" id="A0A7L2AJS7"/>
<keyword evidence="4" id="KW-0325">Glycoprotein</keyword>
<comment type="subcellular location">
    <subcellularLocation>
        <location evidence="1">Membrane</location>
        <topology evidence="1">Single-pass type I membrane protein</topology>
    </subcellularLocation>
</comment>
<feature type="region of interest" description="Disordered" evidence="6">
    <location>
        <begin position="154"/>
        <end position="204"/>
    </location>
</feature>
<evidence type="ECO:0000259" key="8">
    <source>
        <dbReference type="PROSITE" id="PS50835"/>
    </source>
</evidence>
<feature type="domain" description="Ig-like" evidence="8">
    <location>
        <begin position="88"/>
        <end position="133"/>
    </location>
</feature>
<dbReference type="GO" id="GO:0005911">
    <property type="term" value="C:cell-cell junction"/>
    <property type="evidence" value="ECO:0007669"/>
    <property type="project" value="TreeGrafter"/>
</dbReference>
<evidence type="ECO:0000256" key="4">
    <source>
        <dbReference type="ARBA" id="ARBA00023180"/>
    </source>
</evidence>
<evidence type="ECO:0000313" key="10">
    <source>
        <dbReference type="Proteomes" id="UP000590868"/>
    </source>
</evidence>
<accession>A0A7L2AJS7</accession>
<dbReference type="PROSITE" id="PS50835">
    <property type="entry name" value="IG_LIKE"/>
    <property type="match status" value="3"/>
</dbReference>
<dbReference type="CDD" id="cd05898">
    <property type="entry name" value="IgI_5_KIRREL3"/>
    <property type="match status" value="1"/>
</dbReference>
<dbReference type="SMART" id="SM00409">
    <property type="entry name" value="IG"/>
    <property type="match status" value="3"/>
</dbReference>
<dbReference type="InterPro" id="IPR013783">
    <property type="entry name" value="Ig-like_fold"/>
</dbReference>
<keyword evidence="7" id="KW-1133">Transmembrane helix</keyword>
<evidence type="ECO:0000256" key="1">
    <source>
        <dbReference type="ARBA" id="ARBA00004479"/>
    </source>
</evidence>
<dbReference type="InterPro" id="IPR003599">
    <property type="entry name" value="Ig_sub"/>
</dbReference>
<dbReference type="GO" id="GO:0050839">
    <property type="term" value="F:cell adhesion molecule binding"/>
    <property type="evidence" value="ECO:0007669"/>
    <property type="project" value="TreeGrafter"/>
</dbReference>
<evidence type="ECO:0000256" key="6">
    <source>
        <dbReference type="SAM" id="MobiDB-lite"/>
    </source>
</evidence>
<feature type="transmembrane region" description="Helical" evidence="7">
    <location>
        <begin position="448"/>
        <end position="474"/>
    </location>
</feature>
<dbReference type="InterPro" id="IPR036179">
    <property type="entry name" value="Ig-like_dom_sf"/>
</dbReference>
<dbReference type="OrthoDB" id="10048737at2759"/>
<protein>
    <submittedName>
        <fullName evidence="9">KIRR1 protein</fullName>
    </submittedName>
</protein>
<dbReference type="Pfam" id="PF08205">
    <property type="entry name" value="C2-set_2"/>
    <property type="match status" value="1"/>
</dbReference>
<feature type="compositionally biased region" description="Polar residues" evidence="6">
    <location>
        <begin position="189"/>
        <end position="204"/>
    </location>
</feature>
<feature type="domain" description="Ig-like" evidence="8">
    <location>
        <begin position="200"/>
        <end position="276"/>
    </location>
</feature>
<sequence length="526" mass="56948">AAQTRFVEEPEDQTVVAGQRIVLSCVVLNYSGIVQWTKDGLALGMGQGLKGLVQRCVIIQKDQHGFGFTVSGDRVVLVQSVRPVSPLPSAVPPEDPTIDGAPEILLRAGTPYNLTCRARSAKPAATIIWYRDGLQQDGAVTSTVWGLTGGTPHIHPSHPVPWHPQHDAGSQHSTGQGGFSLGGPPCQHPSRSTHPPTDPPTVTLSIQPQTVQEGERVVFTCMATANPEIKGYRWAKGGVIIEDAKENKYDTQVDYTFFTEPVSCEVHNDIGSTNVSTLVDVHFAPRIVVDPKPTVTDIGSDVTLTCVWSGNPPLTLTWTKKESNMVGSGGQIGVKVVQGWGRGRPPIISSEAVQYAVRGDRGKVECFIGSTPPPDRIAWAWKENILEAGTLERYTVERTNTGSGVLSTLTINNVMEADFQTRYNCTAWNSFGPGTAIIQLEEKEVLPVGIIAGATIGASILVIGFLVALACFLYRRRKGSRKDVTLRKLDIKVETVNREPLTLHTDREEDTASVSTATRVMKAIYS</sequence>
<keyword evidence="3" id="KW-1015">Disulfide bond</keyword>
<evidence type="ECO:0000256" key="7">
    <source>
        <dbReference type="SAM" id="Phobius"/>
    </source>
</evidence>
<dbReference type="Proteomes" id="UP000590868">
    <property type="component" value="Unassembled WGS sequence"/>
</dbReference>
<feature type="domain" description="Ig-like" evidence="8">
    <location>
        <begin position="285"/>
        <end position="441"/>
    </location>
</feature>
<keyword evidence="7" id="KW-0812">Transmembrane</keyword>
<dbReference type="FunFam" id="2.60.40.10:FF:000094">
    <property type="entry name" value="Kirre like nephrin family adhesion molecule 3"/>
    <property type="match status" value="1"/>
</dbReference>